<protein>
    <recommendedName>
        <fullName evidence="4">DUF2155 domain-containing protein</fullName>
    </recommendedName>
</protein>
<dbReference type="STRING" id="1387277.SAMN06295998_12164"/>
<organism evidence="2 3">
    <name type="scientific">Primorskyibacter flagellatus</name>
    <dbReference type="NCBI Taxonomy" id="1387277"/>
    <lineage>
        <taxon>Bacteria</taxon>
        <taxon>Pseudomonadati</taxon>
        <taxon>Pseudomonadota</taxon>
        <taxon>Alphaproteobacteria</taxon>
        <taxon>Rhodobacterales</taxon>
        <taxon>Roseobacteraceae</taxon>
        <taxon>Primorskyibacter</taxon>
    </lineage>
</organism>
<dbReference type="OrthoDB" id="9810376at2"/>
<evidence type="ECO:0008006" key="4">
    <source>
        <dbReference type="Google" id="ProtNLM"/>
    </source>
</evidence>
<keyword evidence="1" id="KW-0732">Signal</keyword>
<dbReference type="InterPro" id="IPR019225">
    <property type="entry name" value="DUF2155"/>
</dbReference>
<proteinExistence type="predicted"/>
<evidence type="ECO:0000313" key="3">
    <source>
        <dbReference type="Proteomes" id="UP000192330"/>
    </source>
</evidence>
<feature type="chain" id="PRO_5010716254" description="DUF2155 domain-containing protein" evidence="1">
    <location>
        <begin position="18"/>
        <end position="118"/>
    </location>
</feature>
<keyword evidence="3" id="KW-1185">Reference proteome</keyword>
<sequence>MIRAAMLCLLIASPAAAQEAVVRAPGAVLRGLDKVSGAVSDLDMRNGERGGLGRLTITLRECRYPAGDPAGNAYAFLDIVEEGRQDPVFSGWMIASAPALNPLDHARYDVWVLRCKTS</sequence>
<dbReference type="AlphaFoldDB" id="A0A1W2E3H1"/>
<dbReference type="Pfam" id="PF09923">
    <property type="entry name" value="DUF2155"/>
    <property type="match status" value="1"/>
</dbReference>
<gene>
    <name evidence="2" type="ORF">SAMN06295998_12164</name>
</gene>
<dbReference type="Proteomes" id="UP000192330">
    <property type="component" value="Unassembled WGS sequence"/>
</dbReference>
<reference evidence="2 3" key="1">
    <citation type="submission" date="2017-04" db="EMBL/GenBank/DDBJ databases">
        <authorList>
            <person name="Afonso C.L."/>
            <person name="Miller P.J."/>
            <person name="Scott M.A."/>
            <person name="Spackman E."/>
            <person name="Goraichik I."/>
            <person name="Dimitrov K.M."/>
            <person name="Suarez D.L."/>
            <person name="Swayne D.E."/>
        </authorList>
    </citation>
    <scope>NUCLEOTIDE SEQUENCE [LARGE SCALE GENOMIC DNA]</scope>
    <source>
        <strain evidence="2 3">CGMCC 1.12644</strain>
    </source>
</reference>
<dbReference type="EMBL" id="FWYD01000021">
    <property type="protein sequence ID" value="SMD04265.1"/>
    <property type="molecule type" value="Genomic_DNA"/>
</dbReference>
<feature type="signal peptide" evidence="1">
    <location>
        <begin position="1"/>
        <end position="17"/>
    </location>
</feature>
<evidence type="ECO:0000256" key="1">
    <source>
        <dbReference type="SAM" id="SignalP"/>
    </source>
</evidence>
<name>A0A1W2E3H1_9RHOB</name>
<accession>A0A1W2E3H1</accession>
<dbReference type="RefSeq" id="WP_084354235.1">
    <property type="nucleotide sequence ID" value="NZ_FWYD01000021.1"/>
</dbReference>
<evidence type="ECO:0000313" key="2">
    <source>
        <dbReference type="EMBL" id="SMD04265.1"/>
    </source>
</evidence>